<dbReference type="CDD" id="cd22191">
    <property type="entry name" value="DPBB_RlpA_EXP_N-like"/>
    <property type="match status" value="1"/>
</dbReference>
<dbReference type="PANTHER" id="PTHR31836">
    <property type="match status" value="1"/>
</dbReference>
<protein>
    <submittedName>
        <fullName evidence="4">Uncharacterized protein</fullName>
    </submittedName>
</protein>
<name>A0A8H6RYG8_9AGAR</name>
<gene>
    <name evidence="4" type="ORF">MIND_01380300</name>
</gene>
<dbReference type="InterPro" id="IPR036908">
    <property type="entry name" value="RlpA-like_sf"/>
</dbReference>
<feature type="transmembrane region" description="Helical" evidence="3">
    <location>
        <begin position="12"/>
        <end position="34"/>
    </location>
</feature>
<dbReference type="RefSeq" id="XP_037213223.1">
    <property type="nucleotide sequence ID" value="XM_037370222.1"/>
</dbReference>
<sequence length="237" mass="25379">MPTTHTPLTCTMLQLTLVFNFFVFSPFVLATHLLPRAQHTGIRMTNYYAGLGACGEWNNDQQYIVAISHLNYNNGQYCGKEISISYQGKTANAKIVDECMGCPEWGLDLSQSLFGHFVGGVQNDLNVGVINADWSFVDDNSDENQKSTAKASSIATHMTPKPSSKTSSKTSSKASSTFHSSSKAASSSHKALAIPTSSHPSASPAVATAEAEQQNLKDFNDVLVNLLSLVAQAGNAV</sequence>
<dbReference type="EMBL" id="JACAZF010000017">
    <property type="protein sequence ID" value="KAF7289192.1"/>
    <property type="molecule type" value="Genomic_DNA"/>
</dbReference>
<reference evidence="4" key="1">
    <citation type="submission" date="2020-05" db="EMBL/GenBank/DDBJ databases">
        <title>Mycena genomes resolve the evolution of fungal bioluminescence.</title>
        <authorList>
            <person name="Tsai I.J."/>
        </authorList>
    </citation>
    <scope>NUCLEOTIDE SEQUENCE</scope>
    <source>
        <strain evidence="4">171206Taipei</strain>
    </source>
</reference>
<feature type="compositionally biased region" description="Low complexity" evidence="2">
    <location>
        <begin position="159"/>
        <end position="191"/>
    </location>
</feature>
<evidence type="ECO:0000313" key="4">
    <source>
        <dbReference type="EMBL" id="KAF7289192.1"/>
    </source>
</evidence>
<keyword evidence="1" id="KW-0732">Signal</keyword>
<dbReference type="OrthoDB" id="623670at2759"/>
<feature type="compositionally biased region" description="Polar residues" evidence="2">
    <location>
        <begin position="146"/>
        <end position="156"/>
    </location>
</feature>
<proteinExistence type="predicted"/>
<evidence type="ECO:0000256" key="2">
    <source>
        <dbReference type="SAM" id="MobiDB-lite"/>
    </source>
</evidence>
<keyword evidence="3" id="KW-1133">Transmembrane helix</keyword>
<dbReference type="PANTHER" id="PTHR31836:SF28">
    <property type="entry name" value="SRCR DOMAIN-CONTAINING PROTEIN-RELATED"/>
    <property type="match status" value="1"/>
</dbReference>
<evidence type="ECO:0000256" key="3">
    <source>
        <dbReference type="SAM" id="Phobius"/>
    </source>
</evidence>
<comment type="caution">
    <text evidence="4">The sequence shown here is derived from an EMBL/GenBank/DDBJ whole genome shotgun (WGS) entry which is preliminary data.</text>
</comment>
<organism evidence="4 5">
    <name type="scientific">Mycena indigotica</name>
    <dbReference type="NCBI Taxonomy" id="2126181"/>
    <lineage>
        <taxon>Eukaryota</taxon>
        <taxon>Fungi</taxon>
        <taxon>Dikarya</taxon>
        <taxon>Basidiomycota</taxon>
        <taxon>Agaricomycotina</taxon>
        <taxon>Agaricomycetes</taxon>
        <taxon>Agaricomycetidae</taxon>
        <taxon>Agaricales</taxon>
        <taxon>Marasmiineae</taxon>
        <taxon>Mycenaceae</taxon>
        <taxon>Mycena</taxon>
    </lineage>
</organism>
<feature type="region of interest" description="Disordered" evidence="2">
    <location>
        <begin position="140"/>
        <end position="209"/>
    </location>
</feature>
<dbReference type="Gene3D" id="2.40.40.10">
    <property type="entry name" value="RlpA-like domain"/>
    <property type="match status" value="1"/>
</dbReference>
<dbReference type="AlphaFoldDB" id="A0A8H6RYG8"/>
<dbReference type="GeneID" id="59352738"/>
<keyword evidence="3" id="KW-0472">Membrane</keyword>
<keyword evidence="3" id="KW-0812">Transmembrane</keyword>
<accession>A0A8H6RYG8</accession>
<dbReference type="InterPro" id="IPR051477">
    <property type="entry name" value="Expansin_CellWall"/>
</dbReference>
<keyword evidence="5" id="KW-1185">Reference proteome</keyword>
<evidence type="ECO:0000256" key="1">
    <source>
        <dbReference type="ARBA" id="ARBA00022729"/>
    </source>
</evidence>
<dbReference type="SUPFAM" id="SSF50685">
    <property type="entry name" value="Barwin-like endoglucanases"/>
    <property type="match status" value="1"/>
</dbReference>
<dbReference type="Proteomes" id="UP000636479">
    <property type="component" value="Unassembled WGS sequence"/>
</dbReference>
<evidence type="ECO:0000313" key="5">
    <source>
        <dbReference type="Proteomes" id="UP000636479"/>
    </source>
</evidence>